<keyword evidence="4" id="KW-0813">Transport</keyword>
<evidence type="ECO:0000256" key="4">
    <source>
        <dbReference type="ARBA" id="ARBA00022448"/>
    </source>
</evidence>
<keyword evidence="5" id="KW-0597">Phosphoprotein</keyword>
<evidence type="ECO:0000256" key="13">
    <source>
        <dbReference type="SAM" id="Phobius"/>
    </source>
</evidence>
<name>A0A8C3UUG6_CATUS</name>
<evidence type="ECO:0000256" key="11">
    <source>
        <dbReference type="ARBA" id="ARBA00032621"/>
    </source>
</evidence>
<reference evidence="16" key="3">
    <citation type="submission" date="2025-09" db="UniProtKB">
        <authorList>
            <consortium name="Ensembl"/>
        </authorList>
    </citation>
    <scope>IDENTIFICATION</scope>
</reference>
<gene>
    <name evidence="16" type="primary">STARD3</name>
</gene>
<dbReference type="PANTHER" id="PTHR46121:SF2">
    <property type="entry name" value="STAR-RELATED LIPID TRANSFER PROTEIN 3"/>
    <property type="match status" value="1"/>
</dbReference>
<evidence type="ECO:0000256" key="1">
    <source>
        <dbReference type="ARBA" id="ARBA00004107"/>
    </source>
</evidence>
<dbReference type="GO" id="GO:0008202">
    <property type="term" value="P:steroid metabolic process"/>
    <property type="evidence" value="ECO:0007669"/>
    <property type="project" value="UniProtKB-ARBA"/>
</dbReference>
<dbReference type="AlphaFoldDB" id="A0A8C3UUG6"/>
<comment type="catalytic activity">
    <reaction evidence="12">
        <text>cholesterol(in) = cholesterol(out)</text>
        <dbReference type="Rhea" id="RHEA:39747"/>
        <dbReference type="ChEBI" id="CHEBI:16113"/>
    </reaction>
</comment>
<evidence type="ECO:0000256" key="9">
    <source>
        <dbReference type="ARBA" id="ARBA00023121"/>
    </source>
</evidence>
<proteinExistence type="inferred from homology"/>
<dbReference type="GO" id="GO:0030301">
    <property type="term" value="P:cholesterol transport"/>
    <property type="evidence" value="ECO:0007669"/>
    <property type="project" value="TreeGrafter"/>
</dbReference>
<evidence type="ECO:0000256" key="10">
    <source>
        <dbReference type="ARBA" id="ARBA00023136"/>
    </source>
</evidence>
<keyword evidence="10 13" id="KW-0472">Membrane</keyword>
<evidence type="ECO:0000259" key="14">
    <source>
        <dbReference type="PROSITE" id="PS50848"/>
    </source>
</evidence>
<dbReference type="GO" id="GO:0005765">
    <property type="term" value="C:lysosomal membrane"/>
    <property type="evidence" value="ECO:0007669"/>
    <property type="project" value="TreeGrafter"/>
</dbReference>
<keyword evidence="6 13" id="KW-0812">Transmembrane</keyword>
<dbReference type="GO" id="GO:0140284">
    <property type="term" value="C:endoplasmic reticulum-endosome membrane contact site"/>
    <property type="evidence" value="ECO:0007669"/>
    <property type="project" value="TreeGrafter"/>
</dbReference>
<evidence type="ECO:0000313" key="16">
    <source>
        <dbReference type="Ensembl" id="ENSCUSP00005019153.1"/>
    </source>
</evidence>
<dbReference type="InterPro" id="IPR000799">
    <property type="entry name" value="StAR-like"/>
</dbReference>
<dbReference type="OrthoDB" id="5912992at2759"/>
<dbReference type="GO" id="GO:0099044">
    <property type="term" value="P:vesicle tethering to endoplasmic reticulum"/>
    <property type="evidence" value="ECO:0007669"/>
    <property type="project" value="TreeGrafter"/>
</dbReference>
<dbReference type="InterPro" id="IPR051869">
    <property type="entry name" value="STARD3"/>
</dbReference>
<dbReference type="PANTHER" id="PTHR46121">
    <property type="entry name" value="STEROIDOGENIC ACUTE REGULATORY PROTEIN-LIKE"/>
    <property type="match status" value="1"/>
</dbReference>
<keyword evidence="17" id="KW-1185">Reference proteome</keyword>
<keyword evidence="13" id="KW-1133">Transmembrane helix</keyword>
<dbReference type="GO" id="GO:0015485">
    <property type="term" value="F:cholesterol binding"/>
    <property type="evidence" value="ECO:0007669"/>
    <property type="project" value="InterPro"/>
</dbReference>
<keyword evidence="8" id="KW-0445">Lipid transport</keyword>
<dbReference type="InterPro" id="IPR019498">
    <property type="entry name" value="MENTAL"/>
</dbReference>
<evidence type="ECO:0000259" key="15">
    <source>
        <dbReference type="PROSITE" id="PS51439"/>
    </source>
</evidence>
<evidence type="ECO:0000313" key="17">
    <source>
        <dbReference type="Proteomes" id="UP000694563"/>
    </source>
</evidence>
<evidence type="ECO:0000256" key="8">
    <source>
        <dbReference type="ARBA" id="ARBA00023055"/>
    </source>
</evidence>
<comment type="similarity">
    <text evidence="2">Belongs to the STARD3 family.</text>
</comment>
<dbReference type="Ensembl" id="ENSCUST00005019879.1">
    <property type="protein sequence ID" value="ENSCUSP00005019153.1"/>
    <property type="gene ID" value="ENSCUSG00005012284.1"/>
</dbReference>
<feature type="transmembrane region" description="Helical" evidence="13">
    <location>
        <begin position="50"/>
        <end position="68"/>
    </location>
</feature>
<accession>A0A8C3UUG6</accession>
<dbReference type="CTD" id="10948"/>
<dbReference type="RefSeq" id="XP_032935047.1">
    <property type="nucleotide sequence ID" value="XM_033079156.2"/>
</dbReference>
<evidence type="ECO:0000256" key="6">
    <source>
        <dbReference type="ARBA" id="ARBA00022692"/>
    </source>
</evidence>
<dbReference type="GeneID" id="117006618"/>
<dbReference type="GO" id="GO:0005789">
    <property type="term" value="C:endoplasmic reticulum membrane"/>
    <property type="evidence" value="ECO:0007669"/>
    <property type="project" value="TreeGrafter"/>
</dbReference>
<dbReference type="SUPFAM" id="SSF55961">
    <property type="entry name" value="Bet v1-like"/>
    <property type="match status" value="1"/>
</dbReference>
<keyword evidence="7" id="KW-0967">Endosome</keyword>
<evidence type="ECO:0000256" key="5">
    <source>
        <dbReference type="ARBA" id="ARBA00022553"/>
    </source>
</evidence>
<dbReference type="Pfam" id="PF10457">
    <property type="entry name" value="MENTAL"/>
    <property type="match status" value="1"/>
</dbReference>
<dbReference type="PROSITE" id="PS51439">
    <property type="entry name" value="MENTAL"/>
    <property type="match status" value="1"/>
</dbReference>
<reference evidence="16" key="1">
    <citation type="submission" date="2020-10" db="EMBL/GenBank/DDBJ databases">
        <title>Catharus ustulatus (Swainson's thrush) genome, bCatUst1, primary haplotype v2.</title>
        <authorList>
            <person name="Delmore K."/>
            <person name="Vafadar M."/>
            <person name="Formenti G."/>
            <person name="Chow W."/>
            <person name="Pelan S."/>
            <person name="Howe K."/>
            <person name="Rhie A."/>
            <person name="Mountcastle J."/>
            <person name="Haase B."/>
            <person name="Fedrigo O."/>
            <person name="Jarvis E.D."/>
        </authorList>
    </citation>
    <scope>NUCLEOTIDE SEQUENCE [LARGE SCALE GENOMIC DNA]</scope>
</reference>
<organism evidence="16 17">
    <name type="scientific">Catharus ustulatus</name>
    <name type="common">Russet-backed thrush</name>
    <name type="synonym">Hylocichla ustulatus</name>
    <dbReference type="NCBI Taxonomy" id="91951"/>
    <lineage>
        <taxon>Eukaryota</taxon>
        <taxon>Metazoa</taxon>
        <taxon>Chordata</taxon>
        <taxon>Craniata</taxon>
        <taxon>Vertebrata</taxon>
        <taxon>Euteleostomi</taxon>
        <taxon>Archelosauria</taxon>
        <taxon>Archosauria</taxon>
        <taxon>Dinosauria</taxon>
        <taxon>Saurischia</taxon>
        <taxon>Theropoda</taxon>
        <taxon>Coelurosauria</taxon>
        <taxon>Aves</taxon>
        <taxon>Neognathae</taxon>
        <taxon>Neoaves</taxon>
        <taxon>Telluraves</taxon>
        <taxon>Australaves</taxon>
        <taxon>Passeriformes</taxon>
        <taxon>Turdidae</taxon>
        <taxon>Catharus</taxon>
    </lineage>
</organism>
<feature type="domain" description="START" evidence="14">
    <location>
        <begin position="227"/>
        <end position="440"/>
    </location>
</feature>
<dbReference type="Proteomes" id="UP000694563">
    <property type="component" value="Chromosome 23"/>
</dbReference>
<dbReference type="SMART" id="SM00234">
    <property type="entry name" value="START"/>
    <property type="match status" value="1"/>
</dbReference>
<dbReference type="Pfam" id="PF01852">
    <property type="entry name" value="START"/>
    <property type="match status" value="1"/>
</dbReference>
<comment type="subcellular location">
    <subcellularLocation>
        <location evidence="1">Late endosome membrane</location>
        <topology evidence="1">Multi-pass membrane protein</topology>
    </subcellularLocation>
</comment>
<evidence type="ECO:0000256" key="12">
    <source>
        <dbReference type="ARBA" id="ARBA00034049"/>
    </source>
</evidence>
<dbReference type="PROSITE" id="PS50848">
    <property type="entry name" value="START"/>
    <property type="match status" value="1"/>
</dbReference>
<dbReference type="PRINTS" id="PR00978">
    <property type="entry name" value="STARPROTEIN"/>
</dbReference>
<dbReference type="InterPro" id="IPR002913">
    <property type="entry name" value="START_lipid-bd_dom"/>
</dbReference>
<sequence>MSKPTELQHDLERSLPAIASISSSFSQSQGFSPYFFSPEKRKAISDVRRTFCLFVTFDLLFISLLWIIELNTKVGIKDNLKDEIINYKFKTSFFDIFLLALFRFVVLLLGYAVVRLRHWWVIAVTTLVSSAFLIVKVILSELLTKGAFGYLLPIVSFVIAWLETWFLDFKVLTQEAEEERWFLAAQAAASRPLLYPRALSEGQFYSPPESFAGSDNESDEEGVGRKALTTQEKEYVRQGKEAMEVVDQILAQEENWKFEKNNDFGDVVYTFEIPFHGKTFILKAFLQCSPEMVYQEVILQPEKMILWNRTVAACQILQRVEDNTIVSYDVAAGAAGGVVSPRDFVNVRRIERRRDRYVSSGMSTTHSLKPPLSKYVRGENGPGGFIVLKCPGNAKVCTFIWILNTDLKGRLPRYLIHQSLAATMFEFAFHLRQRVAELCSKP</sequence>
<dbReference type="InterPro" id="IPR023393">
    <property type="entry name" value="START-like_dom_sf"/>
</dbReference>
<dbReference type="InterPro" id="IPR029867">
    <property type="entry name" value="STARD3_MLN64_C"/>
</dbReference>
<evidence type="ECO:0000256" key="2">
    <source>
        <dbReference type="ARBA" id="ARBA00010909"/>
    </source>
</evidence>
<dbReference type="GO" id="GO:0031902">
    <property type="term" value="C:late endosome membrane"/>
    <property type="evidence" value="ECO:0007669"/>
    <property type="project" value="UniProtKB-SubCell"/>
</dbReference>
<reference evidence="16" key="2">
    <citation type="submission" date="2025-08" db="UniProtKB">
        <authorList>
            <consortium name="Ensembl"/>
        </authorList>
    </citation>
    <scope>IDENTIFICATION</scope>
</reference>
<dbReference type="Gene3D" id="3.30.530.20">
    <property type="match status" value="1"/>
</dbReference>
<dbReference type="GO" id="GO:0044281">
    <property type="term" value="P:small molecule metabolic process"/>
    <property type="evidence" value="ECO:0007669"/>
    <property type="project" value="UniProtKB-ARBA"/>
</dbReference>
<feature type="transmembrane region" description="Helical" evidence="13">
    <location>
        <begin position="96"/>
        <end position="114"/>
    </location>
</feature>
<keyword evidence="9" id="KW-0446">Lipid-binding</keyword>
<dbReference type="GO" id="GO:0120020">
    <property type="term" value="F:cholesterol transfer activity"/>
    <property type="evidence" value="ECO:0007669"/>
    <property type="project" value="InterPro"/>
</dbReference>
<evidence type="ECO:0000256" key="3">
    <source>
        <dbReference type="ARBA" id="ARBA00020514"/>
    </source>
</evidence>
<evidence type="ECO:0000256" key="7">
    <source>
        <dbReference type="ARBA" id="ARBA00022753"/>
    </source>
</evidence>
<protein>
    <recommendedName>
        <fullName evidence="3">StAR-related lipid transfer protein 3</fullName>
    </recommendedName>
    <alternativeName>
        <fullName evidence="11">START domain-containing protein 3</fullName>
    </alternativeName>
</protein>
<feature type="domain" description="MENTAL" evidence="15">
    <location>
        <begin position="44"/>
        <end position="214"/>
    </location>
</feature>
<dbReference type="CDD" id="cd08906">
    <property type="entry name" value="START_STARD3-like"/>
    <property type="match status" value="1"/>
</dbReference>
<dbReference type="FunFam" id="3.30.530.20:FF:000014">
    <property type="entry name" value="stAR-related lipid transfer protein 3 isoform X2"/>
    <property type="match status" value="1"/>
</dbReference>
<feature type="transmembrane region" description="Helical" evidence="13">
    <location>
        <begin position="119"/>
        <end position="138"/>
    </location>
</feature>